<feature type="compositionally biased region" description="Acidic residues" evidence="7">
    <location>
        <begin position="126"/>
        <end position="142"/>
    </location>
</feature>
<dbReference type="VEuPathDB" id="VectorBase:AMEM21_015869"/>
<dbReference type="VEuPathDB" id="VectorBase:AMEM21_005517"/>
<organism evidence="10 11">
    <name type="scientific">Anopheles merus</name>
    <name type="common">Mosquito</name>
    <dbReference type="NCBI Taxonomy" id="30066"/>
    <lineage>
        <taxon>Eukaryota</taxon>
        <taxon>Metazoa</taxon>
        <taxon>Ecdysozoa</taxon>
        <taxon>Arthropoda</taxon>
        <taxon>Hexapoda</taxon>
        <taxon>Insecta</taxon>
        <taxon>Pterygota</taxon>
        <taxon>Neoptera</taxon>
        <taxon>Endopterygota</taxon>
        <taxon>Diptera</taxon>
        <taxon>Nematocera</taxon>
        <taxon>Culicoidea</taxon>
        <taxon>Culicidae</taxon>
        <taxon>Anophelinae</taxon>
        <taxon>Anopheles</taxon>
    </lineage>
</organism>
<dbReference type="Pfam" id="PF12874">
    <property type="entry name" value="zf-met"/>
    <property type="match status" value="1"/>
</dbReference>
<feature type="region of interest" description="Disordered" evidence="7">
    <location>
        <begin position="109"/>
        <end position="150"/>
    </location>
</feature>
<dbReference type="EnsemblMetazoa" id="AMEM012469-RA">
    <property type="protein sequence ID" value="AMEM012469-PA"/>
    <property type="gene ID" value="AMEM012469"/>
</dbReference>
<evidence type="ECO:0000256" key="4">
    <source>
        <dbReference type="ARBA" id="ARBA00022833"/>
    </source>
</evidence>
<evidence type="ECO:0000256" key="2">
    <source>
        <dbReference type="ARBA" id="ARBA00022737"/>
    </source>
</evidence>
<feature type="compositionally biased region" description="Basic and acidic residues" evidence="7">
    <location>
        <begin position="363"/>
        <end position="385"/>
    </location>
</feature>
<protein>
    <recommendedName>
        <fullName evidence="12">Protein krueppel</fullName>
    </recommendedName>
</protein>
<feature type="region of interest" description="Disordered" evidence="7">
    <location>
        <begin position="593"/>
        <end position="620"/>
    </location>
</feature>
<feature type="binding site" evidence="6">
    <location>
        <position position="61"/>
    </location>
    <ligand>
        <name>Zn(2+)</name>
        <dbReference type="ChEBI" id="CHEBI:29105"/>
    </ligand>
</feature>
<feature type="domain" description="C2H2-type" evidence="8">
    <location>
        <begin position="790"/>
        <end position="818"/>
    </location>
</feature>
<feature type="domain" description="C2H2-type" evidence="8">
    <location>
        <begin position="763"/>
        <end position="787"/>
    </location>
</feature>
<sequence length="824" mass="94939">MARAESKFYNRCRFCFSQDEEKLMPLSITLDATLTILDVEHFTGLNDLDREDKPFMVCEGCDRHVNVSVAFRNTCRRNDAFFKQEPCNESAEDDDDKDKAMDTFAVPASEVSISADETAPEKDVFGDEDTSENRDIDDESSDDFTWPEAPSPKVEKIVRRRLPKIESTSRRKKTINRKWLCTICGLFTMNYSNHMQRHIDPTPFACPHCDKKMSDSANMKRHIDAVHLKIVVATCEECNLPFYVKPEYKWHMHNIGIFFRFQLRVHGQGDMTPRYKCQFCPKAFYFHTRMRVHMEQRHYEHRNYDEEKLMPLSITLDATLTILDVEHFTGINELYNETVEDDDDRDEAMDTFAGPASEVRISADETGPEKDVFGDEDTAENRDIEDQSSDDFTWPEAPSPKEQDQLVPLTTIVDSSLTLENIERFTGIENLEEESKLYASCSDCHMALIRSVSFRNTCLANEALFRELCAVVEEHLDDVEADEFVVEELQETVSEMEFIVVNDHKKRKATERKESPAAKARTCPRTMRSVNDGTKPDTDYCANRIELGEPFSSDEEQRSTRAGQVILDKEALFAESLRLIRETQERNVHATVETLESPGDDSNDSSHAPPVASEWHPRPPKSQLCEVCGKVVQKLSEHIAIHTKEMRHACPHCPVRMANHANLYRHVQAVHLKRVVKSCEICAKGFTSNASYKSHMRSEHGIGETYECKLCPKKFNHPGNYRVHFIRCHSDVRKFTCTICGKQFKEKRDHRNHQRVHSDDKPFACSQCPKLFKSDYARKTHELTHSGVVFRCAHCDKGYRYKCLLNIHIRKDHTATIKQEGSND</sequence>
<keyword evidence="2" id="KW-0677">Repeat</keyword>
<keyword evidence="11" id="KW-1185">Reference proteome</keyword>
<dbReference type="SMART" id="SM00355">
    <property type="entry name" value="ZnF_C2H2"/>
    <property type="match status" value="11"/>
</dbReference>
<dbReference type="InterPro" id="IPR013087">
    <property type="entry name" value="Znf_C2H2_type"/>
</dbReference>
<dbReference type="VEuPathDB" id="VectorBase:AMEM012469"/>
<keyword evidence="3 5" id="KW-0863">Zinc-finger</keyword>
<dbReference type="Gene3D" id="3.30.160.60">
    <property type="entry name" value="Classic Zinc Finger"/>
    <property type="match status" value="6"/>
</dbReference>
<dbReference type="STRING" id="30066.A0A182VC65"/>
<dbReference type="InterPro" id="IPR036236">
    <property type="entry name" value="Znf_C2H2_sf"/>
</dbReference>
<dbReference type="PANTHER" id="PTHR24379">
    <property type="entry name" value="KRAB AND ZINC FINGER DOMAIN-CONTAINING"/>
    <property type="match status" value="1"/>
</dbReference>
<evidence type="ECO:0000256" key="5">
    <source>
        <dbReference type="PROSITE-ProRule" id="PRU00042"/>
    </source>
</evidence>
<keyword evidence="4 6" id="KW-0862">Zinc</keyword>
<dbReference type="SMART" id="SM00868">
    <property type="entry name" value="zf-AD"/>
    <property type="match status" value="2"/>
</dbReference>
<dbReference type="PROSITE" id="PS50157">
    <property type="entry name" value="ZINC_FINGER_C2H2_2"/>
    <property type="match status" value="7"/>
</dbReference>
<dbReference type="Proteomes" id="UP000075903">
    <property type="component" value="Unassembled WGS sequence"/>
</dbReference>
<dbReference type="SUPFAM" id="SSF57667">
    <property type="entry name" value="beta-beta-alpha zinc fingers"/>
    <property type="match status" value="4"/>
</dbReference>
<feature type="region of interest" description="Disordered" evidence="7">
    <location>
        <begin position="509"/>
        <end position="536"/>
    </location>
</feature>
<evidence type="ECO:0000256" key="6">
    <source>
        <dbReference type="PROSITE-ProRule" id="PRU01263"/>
    </source>
</evidence>
<feature type="binding site" evidence="6">
    <location>
        <position position="15"/>
    </location>
    <ligand>
        <name>Zn(2+)</name>
        <dbReference type="ChEBI" id="CHEBI:29105"/>
    </ligand>
</feature>
<evidence type="ECO:0000259" key="9">
    <source>
        <dbReference type="PROSITE" id="PS51915"/>
    </source>
</evidence>
<keyword evidence="1 6" id="KW-0479">Metal-binding</keyword>
<reference evidence="10" key="1">
    <citation type="submission" date="2020-05" db="UniProtKB">
        <authorList>
            <consortium name="EnsemblMetazoa"/>
        </authorList>
    </citation>
    <scope>IDENTIFICATION</scope>
    <source>
        <strain evidence="10">MAF</strain>
    </source>
</reference>
<dbReference type="PANTHER" id="PTHR24379:SF121">
    <property type="entry name" value="C2H2-TYPE DOMAIN-CONTAINING PROTEIN"/>
    <property type="match status" value="1"/>
</dbReference>
<feature type="domain" description="C2H2-type" evidence="8">
    <location>
        <begin position="706"/>
        <end position="734"/>
    </location>
</feature>
<dbReference type="GO" id="GO:0008270">
    <property type="term" value="F:zinc ion binding"/>
    <property type="evidence" value="ECO:0007669"/>
    <property type="project" value="UniProtKB-UniRule"/>
</dbReference>
<feature type="domain" description="ZAD" evidence="9">
    <location>
        <begin position="10"/>
        <end position="85"/>
    </location>
</feature>
<evidence type="ECO:0008006" key="12">
    <source>
        <dbReference type="Google" id="ProtNLM"/>
    </source>
</evidence>
<feature type="region of interest" description="Disordered" evidence="7">
    <location>
        <begin position="363"/>
        <end position="403"/>
    </location>
</feature>
<evidence type="ECO:0000259" key="8">
    <source>
        <dbReference type="PROSITE" id="PS50157"/>
    </source>
</evidence>
<dbReference type="InterPro" id="IPR012934">
    <property type="entry name" value="Znf_AD"/>
</dbReference>
<evidence type="ECO:0000256" key="3">
    <source>
        <dbReference type="ARBA" id="ARBA00022771"/>
    </source>
</evidence>
<evidence type="ECO:0000256" key="7">
    <source>
        <dbReference type="SAM" id="MobiDB-lite"/>
    </source>
</evidence>
<dbReference type="PROSITE" id="PS00028">
    <property type="entry name" value="ZINC_FINGER_C2H2_1"/>
    <property type="match status" value="7"/>
</dbReference>
<feature type="domain" description="C2H2-type" evidence="8">
    <location>
        <begin position="677"/>
        <end position="700"/>
    </location>
</feature>
<dbReference type="AlphaFoldDB" id="A0A182VC65"/>
<feature type="domain" description="C2H2-type" evidence="8">
    <location>
        <begin position="735"/>
        <end position="762"/>
    </location>
</feature>
<dbReference type="PROSITE" id="PS51915">
    <property type="entry name" value="ZAD"/>
    <property type="match status" value="1"/>
</dbReference>
<feature type="binding site" evidence="6">
    <location>
        <position position="12"/>
    </location>
    <ligand>
        <name>Zn(2+)</name>
        <dbReference type="ChEBI" id="CHEBI:29105"/>
    </ligand>
</feature>
<evidence type="ECO:0000313" key="10">
    <source>
        <dbReference type="EnsemblMetazoa" id="AMEM012469-PA"/>
    </source>
</evidence>
<accession>A0A182VC65</accession>
<name>A0A182VC65_ANOME</name>
<evidence type="ECO:0000313" key="11">
    <source>
        <dbReference type="Proteomes" id="UP000075903"/>
    </source>
</evidence>
<feature type="domain" description="C2H2-type" evidence="8">
    <location>
        <begin position="275"/>
        <end position="303"/>
    </location>
</feature>
<evidence type="ECO:0000256" key="1">
    <source>
        <dbReference type="ARBA" id="ARBA00022723"/>
    </source>
</evidence>
<dbReference type="GO" id="GO:0005634">
    <property type="term" value="C:nucleus"/>
    <property type="evidence" value="ECO:0007669"/>
    <property type="project" value="InterPro"/>
</dbReference>
<dbReference type="VEuPathDB" id="VectorBase:AMEM21_014431"/>
<feature type="binding site" evidence="6">
    <location>
        <position position="58"/>
    </location>
    <ligand>
        <name>Zn(2+)</name>
        <dbReference type="ChEBI" id="CHEBI:29105"/>
    </ligand>
</feature>
<feature type="domain" description="C2H2-type" evidence="8">
    <location>
        <begin position="204"/>
        <end position="227"/>
    </location>
</feature>
<proteinExistence type="predicted"/>